<dbReference type="SUPFAM" id="SSF64593">
    <property type="entry name" value="Intermediate filament protein, coiled coil region"/>
    <property type="match status" value="1"/>
</dbReference>
<proteinExistence type="predicted"/>
<dbReference type="EMBL" id="JACTAM010000011">
    <property type="protein sequence ID" value="KAI2658992.1"/>
    <property type="molecule type" value="Genomic_DNA"/>
</dbReference>
<evidence type="ECO:0000256" key="2">
    <source>
        <dbReference type="ARBA" id="ARBA00023054"/>
    </source>
</evidence>
<gene>
    <name evidence="5" type="ORF">H4Q32_023164</name>
</gene>
<name>A0ABQ8M9P5_LABRO</name>
<evidence type="ECO:0000313" key="5">
    <source>
        <dbReference type="EMBL" id="KAI2658992.1"/>
    </source>
</evidence>
<keyword evidence="1" id="KW-0403">Intermediate filament</keyword>
<organism evidence="5 6">
    <name type="scientific">Labeo rohita</name>
    <name type="common">Indian major carp</name>
    <name type="synonym">Cyprinus rohita</name>
    <dbReference type="NCBI Taxonomy" id="84645"/>
    <lineage>
        <taxon>Eukaryota</taxon>
        <taxon>Metazoa</taxon>
        <taxon>Chordata</taxon>
        <taxon>Craniata</taxon>
        <taxon>Vertebrata</taxon>
        <taxon>Euteleostomi</taxon>
        <taxon>Actinopterygii</taxon>
        <taxon>Neopterygii</taxon>
        <taxon>Teleostei</taxon>
        <taxon>Ostariophysi</taxon>
        <taxon>Cypriniformes</taxon>
        <taxon>Cyprinidae</taxon>
        <taxon>Labeoninae</taxon>
        <taxon>Labeonini</taxon>
        <taxon>Labeo</taxon>
    </lineage>
</organism>
<sequence length="261" mass="29604">MSDLDTKIQEKAMKVDMDICRRIDITAKLCDVAQQRNSEDMSKMFNVSPSRAPTDRAVVCKKKEKKPVSDEETSEMDADPSTSEDDVPFNITDEMKRMLNQLRETFEIDDDCDSLTWEENDDTLLLWEDFTNYNMPYGLTNSTGAPDSNGEVQENDSSLGNLIDETESLFKTREQEYQQTIGQIEMELATAKSDMNRHLHEYMEMCSMKRGLDVQMETCRRMIKGGRNSLSISSSASSDSGNTDEIQDESDKDGETEGPNS</sequence>
<dbReference type="Pfam" id="PF00038">
    <property type="entry name" value="Filament"/>
    <property type="match status" value="1"/>
</dbReference>
<feature type="domain" description="IF rod" evidence="4">
    <location>
        <begin position="152"/>
        <end position="226"/>
    </location>
</feature>
<dbReference type="InterPro" id="IPR039008">
    <property type="entry name" value="IF_rod_dom"/>
</dbReference>
<feature type="region of interest" description="Disordered" evidence="3">
    <location>
        <begin position="226"/>
        <end position="261"/>
    </location>
</feature>
<feature type="compositionally biased region" description="Low complexity" evidence="3">
    <location>
        <begin position="229"/>
        <end position="240"/>
    </location>
</feature>
<comment type="caution">
    <text evidence="5">The sequence shown here is derived from an EMBL/GenBank/DDBJ whole genome shotgun (WGS) entry which is preliminary data.</text>
</comment>
<dbReference type="PANTHER" id="PTHR14516:SF1">
    <property type="entry name" value="INTERMEDIATE FILAMENT FAMILY ORPHAN 2"/>
    <property type="match status" value="1"/>
</dbReference>
<accession>A0ABQ8M9P5</accession>
<evidence type="ECO:0000313" key="6">
    <source>
        <dbReference type="Proteomes" id="UP000830375"/>
    </source>
</evidence>
<dbReference type="Gene3D" id="1.20.5.170">
    <property type="match status" value="1"/>
</dbReference>
<dbReference type="PANTHER" id="PTHR14516">
    <property type="entry name" value="1-PYRROLINE-5-CARBOXYLATE DEHYDROGENASE FAMILY MEMBER"/>
    <property type="match status" value="1"/>
</dbReference>
<feature type="region of interest" description="Disordered" evidence="3">
    <location>
        <begin position="61"/>
        <end position="88"/>
    </location>
</feature>
<evidence type="ECO:0000259" key="4">
    <source>
        <dbReference type="Pfam" id="PF00038"/>
    </source>
</evidence>
<feature type="compositionally biased region" description="Acidic residues" evidence="3">
    <location>
        <begin position="245"/>
        <end position="261"/>
    </location>
</feature>
<evidence type="ECO:0000256" key="3">
    <source>
        <dbReference type="SAM" id="MobiDB-lite"/>
    </source>
</evidence>
<reference evidence="5 6" key="1">
    <citation type="submission" date="2022-01" db="EMBL/GenBank/DDBJ databases">
        <title>A high-quality chromosome-level genome assembly of rohu carp, Labeo rohita.</title>
        <authorList>
            <person name="Arick M.A. II"/>
            <person name="Hsu C.-Y."/>
            <person name="Magbanua Z."/>
            <person name="Pechanova O."/>
            <person name="Grover C."/>
            <person name="Miller E."/>
            <person name="Thrash A."/>
            <person name="Ezzel L."/>
            <person name="Alam S."/>
            <person name="Benzie J."/>
            <person name="Hamilton M."/>
            <person name="Karsi A."/>
            <person name="Lawrence M.L."/>
            <person name="Peterson D.G."/>
        </authorList>
    </citation>
    <scope>NUCLEOTIDE SEQUENCE [LARGE SCALE GENOMIC DNA]</scope>
    <source>
        <strain evidence="6">BAU-BD-2019</strain>
        <tissue evidence="5">Blood</tissue>
    </source>
</reference>
<feature type="compositionally biased region" description="Acidic residues" evidence="3">
    <location>
        <begin position="70"/>
        <end position="87"/>
    </location>
</feature>
<dbReference type="Proteomes" id="UP000830375">
    <property type="component" value="Unassembled WGS sequence"/>
</dbReference>
<keyword evidence="6" id="KW-1185">Reference proteome</keyword>
<evidence type="ECO:0000256" key="1">
    <source>
        <dbReference type="ARBA" id="ARBA00022754"/>
    </source>
</evidence>
<keyword evidence="2" id="KW-0175">Coiled coil</keyword>
<protein>
    <submittedName>
        <fullName evidence="5">Intermediate filament family orphan 2</fullName>
    </submittedName>
</protein>